<evidence type="ECO:0000256" key="5">
    <source>
        <dbReference type="ARBA" id="ARBA00022989"/>
    </source>
</evidence>
<dbReference type="GO" id="GO:0052621">
    <property type="term" value="F:diguanylate cyclase activity"/>
    <property type="evidence" value="ECO:0007669"/>
    <property type="project" value="UniProtKB-EC"/>
</dbReference>
<gene>
    <name evidence="9" type="ORF">HHL21_07180</name>
</gene>
<dbReference type="CDD" id="cd12914">
    <property type="entry name" value="PDC1_DGC_like"/>
    <property type="match status" value="1"/>
</dbReference>
<keyword evidence="10" id="KW-1185">Reference proteome</keyword>
<keyword evidence="5" id="KW-1133">Transmembrane helix</keyword>
<evidence type="ECO:0000256" key="3">
    <source>
        <dbReference type="ARBA" id="ARBA00022475"/>
    </source>
</evidence>
<dbReference type="GO" id="GO:1902201">
    <property type="term" value="P:negative regulation of bacterial-type flagellum-dependent cell motility"/>
    <property type="evidence" value="ECO:0007669"/>
    <property type="project" value="TreeGrafter"/>
</dbReference>
<dbReference type="SUPFAM" id="SSF55073">
    <property type="entry name" value="Nucleotide cyclase"/>
    <property type="match status" value="1"/>
</dbReference>
<name>A0A848HL58_9BURK</name>
<dbReference type="InterPro" id="IPR050469">
    <property type="entry name" value="Diguanylate_Cyclase"/>
</dbReference>
<keyword evidence="3" id="KW-1003">Cell membrane</keyword>
<dbReference type="EC" id="2.7.7.65" evidence="2"/>
<dbReference type="GO" id="GO:0005886">
    <property type="term" value="C:plasma membrane"/>
    <property type="evidence" value="ECO:0007669"/>
    <property type="project" value="UniProtKB-SubCell"/>
</dbReference>
<reference evidence="9 10" key="1">
    <citation type="submission" date="2020-04" db="EMBL/GenBank/DDBJ databases">
        <title>Massilia sp. RP-1-19 isolated from soil.</title>
        <authorList>
            <person name="Dahal R.H."/>
        </authorList>
    </citation>
    <scope>NUCLEOTIDE SEQUENCE [LARGE SCALE GENOMIC DNA]</scope>
    <source>
        <strain evidence="9 10">RP-1-19</strain>
    </source>
</reference>
<comment type="subcellular location">
    <subcellularLocation>
        <location evidence="1">Cell membrane</location>
        <topology evidence="1">Multi-pass membrane protein</topology>
    </subcellularLocation>
</comment>
<organism evidence="9 10">
    <name type="scientific">Massilia polaris</name>
    <dbReference type="NCBI Taxonomy" id="2728846"/>
    <lineage>
        <taxon>Bacteria</taxon>
        <taxon>Pseudomonadati</taxon>
        <taxon>Pseudomonadota</taxon>
        <taxon>Betaproteobacteria</taxon>
        <taxon>Burkholderiales</taxon>
        <taxon>Oxalobacteraceae</taxon>
        <taxon>Telluria group</taxon>
        <taxon>Massilia</taxon>
    </lineage>
</organism>
<dbReference type="FunFam" id="3.30.70.270:FF:000001">
    <property type="entry name" value="Diguanylate cyclase domain protein"/>
    <property type="match status" value="1"/>
</dbReference>
<accession>A0A848HL58</accession>
<dbReference type="CDD" id="cd01949">
    <property type="entry name" value="GGDEF"/>
    <property type="match status" value="1"/>
</dbReference>
<dbReference type="InterPro" id="IPR029787">
    <property type="entry name" value="Nucleotide_cyclase"/>
</dbReference>
<dbReference type="InterPro" id="IPR043128">
    <property type="entry name" value="Rev_trsase/Diguanyl_cyclase"/>
</dbReference>
<dbReference type="EMBL" id="JABBGG010000003">
    <property type="protein sequence ID" value="NML60869.1"/>
    <property type="molecule type" value="Genomic_DNA"/>
</dbReference>
<dbReference type="InterPro" id="IPR000160">
    <property type="entry name" value="GGDEF_dom"/>
</dbReference>
<evidence type="ECO:0000313" key="10">
    <source>
        <dbReference type="Proteomes" id="UP000583752"/>
    </source>
</evidence>
<dbReference type="Pfam" id="PF00990">
    <property type="entry name" value="GGDEF"/>
    <property type="match status" value="1"/>
</dbReference>
<evidence type="ECO:0000256" key="1">
    <source>
        <dbReference type="ARBA" id="ARBA00004651"/>
    </source>
</evidence>
<dbReference type="GO" id="GO:0043709">
    <property type="term" value="P:cell adhesion involved in single-species biofilm formation"/>
    <property type="evidence" value="ECO:0007669"/>
    <property type="project" value="TreeGrafter"/>
</dbReference>
<evidence type="ECO:0000256" key="4">
    <source>
        <dbReference type="ARBA" id="ARBA00022692"/>
    </source>
</evidence>
<sequence length="523" mass="56634">MYSTPDPHSITRLNARKRPAAALAAGVLALALLLLVAAQLHHAWSSYEARLAETRSATSNMARALAAQGEGSIRIVDTVLASVVERIENDPGGATSARLRGYLMDTVRTVPELHGLFVYGPDGSWIVSSLATPIQGNNSDREYFQHHLKNTDGRVHIGAPVKSKSTGVWILPVSRRLENADGSFAGVVLGTMRVDFFAELYDSFDVGQSGVIFLTLDDGTLVYRRPFNATLPGTKLNGPVFKLYRENGPVGSAMLRSKIDQVERLYSYRHLDTFPLIVGSAQSKDEILAEWYRSTGALAVGSLAAILFIGWLGKRLVGQIVLRDRLEHELSLAGTTLEAKNAELRTLASVDSLTGLANRRTLDAVLARELSRARRSGAPLSLIIVDVDYFKKFNDRYGHVAGDECLRMVGSLLLASLGRPADVAARYGGEEFAVLLPDTRKDGAIKIAERMRAGLVELGIDHADNPQGVVTLSGGVYTFDAARDASLTREGLIARADQRLYAAKQGGRNRIATDLTFPAEGPA</sequence>
<evidence type="ECO:0000313" key="9">
    <source>
        <dbReference type="EMBL" id="NML60869.1"/>
    </source>
</evidence>
<dbReference type="PANTHER" id="PTHR45138">
    <property type="entry name" value="REGULATORY COMPONENTS OF SENSORY TRANSDUCTION SYSTEM"/>
    <property type="match status" value="1"/>
</dbReference>
<dbReference type="Gene3D" id="3.30.450.20">
    <property type="entry name" value="PAS domain"/>
    <property type="match status" value="2"/>
</dbReference>
<dbReference type="Pfam" id="PF02743">
    <property type="entry name" value="dCache_1"/>
    <property type="match status" value="1"/>
</dbReference>
<dbReference type="NCBIfam" id="TIGR00254">
    <property type="entry name" value="GGDEF"/>
    <property type="match status" value="1"/>
</dbReference>
<dbReference type="InterPro" id="IPR033479">
    <property type="entry name" value="dCache_1"/>
</dbReference>
<keyword evidence="4" id="KW-0812">Transmembrane</keyword>
<dbReference type="PROSITE" id="PS50887">
    <property type="entry name" value="GGDEF"/>
    <property type="match status" value="1"/>
</dbReference>
<evidence type="ECO:0000259" key="8">
    <source>
        <dbReference type="PROSITE" id="PS50887"/>
    </source>
</evidence>
<dbReference type="PANTHER" id="PTHR45138:SF9">
    <property type="entry name" value="DIGUANYLATE CYCLASE DGCM-RELATED"/>
    <property type="match status" value="1"/>
</dbReference>
<dbReference type="SMART" id="SM00267">
    <property type="entry name" value="GGDEF"/>
    <property type="match status" value="1"/>
</dbReference>
<dbReference type="Proteomes" id="UP000583752">
    <property type="component" value="Unassembled WGS sequence"/>
</dbReference>
<dbReference type="RefSeq" id="WP_169464580.1">
    <property type="nucleotide sequence ID" value="NZ_JABBGG010000003.1"/>
</dbReference>
<evidence type="ECO:0000256" key="6">
    <source>
        <dbReference type="ARBA" id="ARBA00023136"/>
    </source>
</evidence>
<dbReference type="CDD" id="cd12915">
    <property type="entry name" value="PDC2_DGC_like"/>
    <property type="match status" value="1"/>
</dbReference>
<comment type="caution">
    <text evidence="9">The sequence shown here is derived from an EMBL/GenBank/DDBJ whole genome shotgun (WGS) entry which is preliminary data.</text>
</comment>
<proteinExistence type="predicted"/>
<dbReference type="AlphaFoldDB" id="A0A848HL58"/>
<feature type="domain" description="GGDEF" evidence="8">
    <location>
        <begin position="378"/>
        <end position="516"/>
    </location>
</feature>
<evidence type="ECO:0000256" key="7">
    <source>
        <dbReference type="ARBA" id="ARBA00034247"/>
    </source>
</evidence>
<keyword evidence="6" id="KW-0472">Membrane</keyword>
<evidence type="ECO:0000256" key="2">
    <source>
        <dbReference type="ARBA" id="ARBA00012528"/>
    </source>
</evidence>
<dbReference type="Gene3D" id="3.30.70.270">
    <property type="match status" value="1"/>
</dbReference>
<protein>
    <recommendedName>
        <fullName evidence="2">diguanylate cyclase</fullName>
        <ecNumber evidence="2">2.7.7.65</ecNumber>
    </recommendedName>
</protein>
<comment type="catalytic activity">
    <reaction evidence="7">
        <text>2 GTP = 3',3'-c-di-GMP + 2 diphosphate</text>
        <dbReference type="Rhea" id="RHEA:24898"/>
        <dbReference type="ChEBI" id="CHEBI:33019"/>
        <dbReference type="ChEBI" id="CHEBI:37565"/>
        <dbReference type="ChEBI" id="CHEBI:58805"/>
        <dbReference type="EC" id="2.7.7.65"/>
    </reaction>
</comment>